<dbReference type="Pfam" id="PF10082">
    <property type="entry name" value="BBP2_2"/>
    <property type="match status" value="1"/>
</dbReference>
<keyword evidence="1" id="KW-0732">Signal</keyword>
<dbReference type="GeneID" id="45567409"/>
<dbReference type="RefSeq" id="WP_032818218.1">
    <property type="nucleotide sequence ID" value="NZ_CABIHQ010000019.1"/>
</dbReference>
<dbReference type="OrthoDB" id="5913083at2"/>
<proteinExistence type="predicted"/>
<dbReference type="AlphaFoldDB" id="A0A0U1HNV2"/>
<dbReference type="STRING" id="29485.CH64_2118"/>
<name>A0A0U1HNV2_YERRO</name>
<dbReference type="Proteomes" id="UP000042054">
    <property type="component" value="Unassembled WGS sequence"/>
</dbReference>
<reference evidence="3 5" key="2">
    <citation type="submission" date="2015-03" db="EMBL/GenBank/DDBJ databases">
        <authorList>
            <person name="Murphy D."/>
        </authorList>
    </citation>
    <scope>NUCLEOTIDE SEQUENCE [LARGE SCALE GENOMIC DNA]</scope>
    <source>
        <strain evidence="3 5">68/02</strain>
    </source>
</reference>
<reference evidence="2 4" key="1">
    <citation type="journal article" date="2015" name="Genome Announc.">
        <title>Thirty-Two Complete Genome Assemblies of Nine Yersinia Species, Including Y. pestis, Y. pseudotuberculosis, and Y. enterocolitica.</title>
        <authorList>
            <person name="Johnson S.L."/>
            <person name="Daligault H.E."/>
            <person name="Davenport K.W."/>
            <person name="Jaissle J."/>
            <person name="Frey K.G."/>
            <person name="Ladner J.T."/>
            <person name="Broomall S.M."/>
            <person name="Bishop-Lilly K.A."/>
            <person name="Bruce D.C."/>
            <person name="Coyne S.R."/>
            <person name="Gibbons H.S."/>
            <person name="Lo C.C."/>
            <person name="Munk A.C."/>
            <person name="Rosenzweig C.N."/>
            <person name="Koroleva G.I."/>
            <person name="Palacios G.F."/>
            <person name="Redden C.L."/>
            <person name="Xu Y."/>
            <person name="Minogue T.D."/>
            <person name="Chain P.S."/>
        </authorList>
    </citation>
    <scope>NUCLEOTIDE SEQUENCE [LARGE SCALE GENOMIC DNA]</scope>
    <source>
        <strain evidence="2 4">YRA</strain>
    </source>
</reference>
<protein>
    <submittedName>
        <fullName evidence="3">Uncharacterized protein conserved in bacteria</fullName>
    </submittedName>
</protein>
<dbReference type="Proteomes" id="UP000031914">
    <property type="component" value="Chromosome"/>
</dbReference>
<evidence type="ECO:0000256" key="1">
    <source>
        <dbReference type="SAM" id="SignalP"/>
    </source>
</evidence>
<sequence length="428" mass="49478">MHTKYIIFAAIFLSPAAWAELTPKSHIGFAGIDFQGIVGADFGYDDNVTHQPHNSDAISSSFQSLTPVLTLSGERYQDKYLLMYSGDYRQYNNSSSDNYDDHFFRLNSAWRYGQMHGLTFNIEDSIGHENRGLGITEGFLPSQFRQFGINSPLSTNLLNGELRYSYGAPEGRGKAEVALIYKKLHFGNTQDSKSTDEDFYNYIREQDWYENTLVAEVFDQYTSRTRFRYSFITNQRHYDYSSDKDTNEYYLRYGVKSQLTGKTNVDINLAWLYKTFENNPNSQDFNGLNWDILGEWKPIKQAVFTAHTSQRIKDPSEAGGYILVSEYGISYKHFWLDDRFSTLLDYTYSTEDYKKQNKDRHDKNGVFTFAVGYDLTPSVNFGVKYQMDTLKSNKDTDSFYIGPNDDREVLRTLGYDNSLIMLTAKVQI</sequence>
<evidence type="ECO:0000313" key="2">
    <source>
        <dbReference type="EMBL" id="AJJ11214.1"/>
    </source>
</evidence>
<organism evidence="3 5">
    <name type="scientific">Yersinia rohdei</name>
    <dbReference type="NCBI Taxonomy" id="29485"/>
    <lineage>
        <taxon>Bacteria</taxon>
        <taxon>Pseudomonadati</taxon>
        <taxon>Pseudomonadota</taxon>
        <taxon>Gammaproteobacteria</taxon>
        <taxon>Enterobacterales</taxon>
        <taxon>Yersiniaceae</taxon>
        <taxon>Yersinia</taxon>
    </lineage>
</organism>
<feature type="signal peptide" evidence="1">
    <location>
        <begin position="1"/>
        <end position="19"/>
    </location>
</feature>
<evidence type="ECO:0000313" key="5">
    <source>
        <dbReference type="Proteomes" id="UP000042054"/>
    </source>
</evidence>
<dbReference type="EMBL" id="CTKE01000002">
    <property type="protein sequence ID" value="CQI88166.1"/>
    <property type="molecule type" value="Genomic_DNA"/>
</dbReference>
<dbReference type="EMBL" id="CP009787">
    <property type="protein sequence ID" value="AJJ11214.1"/>
    <property type="molecule type" value="Genomic_DNA"/>
</dbReference>
<gene>
    <name evidence="2" type="ORF">CH64_2118</name>
    <name evidence="3" type="ORF">ERS008555_00499</name>
</gene>
<accession>A0A0U1HNV2</accession>
<evidence type="ECO:0000313" key="3">
    <source>
        <dbReference type="EMBL" id="CQI88166.1"/>
    </source>
</evidence>
<feature type="chain" id="PRO_5006709201" evidence="1">
    <location>
        <begin position="20"/>
        <end position="428"/>
    </location>
</feature>
<dbReference type="InterPro" id="IPR018759">
    <property type="entry name" value="BBP2_2"/>
</dbReference>
<keyword evidence="4" id="KW-1185">Reference proteome</keyword>
<dbReference type="KEGG" id="yro:CH64_2118"/>
<evidence type="ECO:0000313" key="4">
    <source>
        <dbReference type="Proteomes" id="UP000031914"/>
    </source>
</evidence>